<dbReference type="Proteomes" id="UP000198211">
    <property type="component" value="Unassembled WGS sequence"/>
</dbReference>
<sequence>MHSIRAYVEEPDQTDWDDHAEKLMHAINTSFDATTLDTPFYLLHGFVCRSTMAAMLGPKPTDVTERTAYAHACAEELQKRAKRTRSAVQTQKWKVLSEHLKFGFKTGDSVWLYLPKVLPGLSRKLVHLWHGPFRIEQVRDDFKVKLKVQGTGYRVEPWVYISHLKPRTLFPKRPSLRIDVSEEDDFDAALLPEDSWKPDSVHQEYEVEVNVDLRWTTHPKCEMYPRISH</sequence>
<dbReference type="AlphaFoldDB" id="A0A225VR94"/>
<evidence type="ECO:0008006" key="3">
    <source>
        <dbReference type="Google" id="ProtNLM"/>
    </source>
</evidence>
<protein>
    <recommendedName>
        <fullName evidence="3">Reverse transcriptase</fullName>
    </recommendedName>
</protein>
<evidence type="ECO:0000313" key="2">
    <source>
        <dbReference type="Proteomes" id="UP000198211"/>
    </source>
</evidence>
<dbReference type="EMBL" id="NBNE01003381">
    <property type="protein sequence ID" value="OWZ07835.1"/>
    <property type="molecule type" value="Genomic_DNA"/>
</dbReference>
<keyword evidence="2" id="KW-1185">Reference proteome</keyword>
<dbReference type="PANTHER" id="PTHR37984">
    <property type="entry name" value="PROTEIN CBG26694"/>
    <property type="match status" value="1"/>
</dbReference>
<proteinExistence type="predicted"/>
<organism evidence="1 2">
    <name type="scientific">Phytophthora megakarya</name>
    <dbReference type="NCBI Taxonomy" id="4795"/>
    <lineage>
        <taxon>Eukaryota</taxon>
        <taxon>Sar</taxon>
        <taxon>Stramenopiles</taxon>
        <taxon>Oomycota</taxon>
        <taxon>Peronosporomycetes</taxon>
        <taxon>Peronosporales</taxon>
        <taxon>Peronosporaceae</taxon>
        <taxon>Phytophthora</taxon>
    </lineage>
</organism>
<name>A0A225VR94_9STRA</name>
<dbReference type="OrthoDB" id="143685at2759"/>
<reference evidence="2" key="1">
    <citation type="submission" date="2017-03" db="EMBL/GenBank/DDBJ databases">
        <title>Phytopthora megakarya and P. palmivora, two closely related causual agents of cacao black pod achieved similar genome size and gene model numbers by different mechanisms.</title>
        <authorList>
            <person name="Ali S."/>
            <person name="Shao J."/>
            <person name="Larry D.J."/>
            <person name="Kronmiller B."/>
            <person name="Shen D."/>
            <person name="Strem M.D."/>
            <person name="Melnick R.L."/>
            <person name="Guiltinan M.J."/>
            <person name="Tyler B.M."/>
            <person name="Meinhardt L.W."/>
            <person name="Bailey B.A."/>
        </authorList>
    </citation>
    <scope>NUCLEOTIDE SEQUENCE [LARGE SCALE GENOMIC DNA]</scope>
    <source>
        <strain evidence="2">zdho120</strain>
    </source>
</reference>
<dbReference type="PANTHER" id="PTHR37984:SF5">
    <property type="entry name" value="PROTEIN NYNRIN-LIKE"/>
    <property type="match status" value="1"/>
</dbReference>
<comment type="caution">
    <text evidence="1">The sequence shown here is derived from an EMBL/GenBank/DDBJ whole genome shotgun (WGS) entry which is preliminary data.</text>
</comment>
<accession>A0A225VR94</accession>
<gene>
    <name evidence="1" type="ORF">PHMEG_00019716</name>
</gene>
<evidence type="ECO:0000313" key="1">
    <source>
        <dbReference type="EMBL" id="OWZ07835.1"/>
    </source>
</evidence>
<dbReference type="InterPro" id="IPR050951">
    <property type="entry name" value="Retrovirus_Pol_polyprotein"/>
</dbReference>